<dbReference type="Proteomes" id="UP000055045">
    <property type="component" value="Unassembled WGS sequence"/>
</dbReference>
<comment type="caution">
    <text evidence="1">The sequence shown here is derived from an EMBL/GenBank/DDBJ whole genome shotgun (WGS) entry which is preliminary data.</text>
</comment>
<gene>
    <name evidence="1" type="ORF">ACN42_g4925</name>
</gene>
<dbReference type="AlphaFoldDB" id="A0A101MKF7"/>
<proteinExistence type="predicted"/>
<keyword evidence="2" id="KW-1185">Reference proteome</keyword>
<protein>
    <submittedName>
        <fullName evidence="1">Uncharacterized protein</fullName>
    </submittedName>
</protein>
<evidence type="ECO:0000313" key="1">
    <source>
        <dbReference type="EMBL" id="KUM62204.1"/>
    </source>
</evidence>
<sequence length="71" mass="8138">MPHGSAFNLSSFYFSLLLLPFRDISLLHFRVRVAFFLSIAPPPGLQPWLTTSPTTPMRCQLTLSQNRSRRC</sequence>
<evidence type="ECO:0000313" key="2">
    <source>
        <dbReference type="Proteomes" id="UP000055045"/>
    </source>
</evidence>
<organism evidence="1 2">
    <name type="scientific">Penicillium freii</name>
    <dbReference type="NCBI Taxonomy" id="48697"/>
    <lineage>
        <taxon>Eukaryota</taxon>
        <taxon>Fungi</taxon>
        <taxon>Dikarya</taxon>
        <taxon>Ascomycota</taxon>
        <taxon>Pezizomycotina</taxon>
        <taxon>Eurotiomycetes</taxon>
        <taxon>Eurotiomycetidae</taxon>
        <taxon>Eurotiales</taxon>
        <taxon>Aspergillaceae</taxon>
        <taxon>Penicillium</taxon>
    </lineage>
</organism>
<accession>A0A101MKF7</accession>
<reference evidence="1 2" key="1">
    <citation type="submission" date="2015-10" db="EMBL/GenBank/DDBJ databases">
        <title>Genome sequencing of Penicillium freii.</title>
        <authorList>
            <person name="Nguyen H.D."/>
            <person name="Visagie C.M."/>
            <person name="Seifert K.A."/>
        </authorList>
    </citation>
    <scope>NUCLEOTIDE SEQUENCE [LARGE SCALE GENOMIC DNA]</scope>
    <source>
        <strain evidence="1 2">DAOM 242723</strain>
    </source>
</reference>
<name>A0A101MKF7_PENFR</name>
<dbReference type="EMBL" id="LLXE01000108">
    <property type="protein sequence ID" value="KUM62204.1"/>
    <property type="molecule type" value="Genomic_DNA"/>
</dbReference>